<dbReference type="GO" id="GO:0009904">
    <property type="term" value="P:chloroplast accumulation movement"/>
    <property type="evidence" value="ECO:0007669"/>
    <property type="project" value="TreeGrafter"/>
</dbReference>
<feature type="compositionally biased region" description="Basic and acidic residues" evidence="4">
    <location>
        <begin position="172"/>
        <end position="181"/>
    </location>
</feature>
<organism evidence="5">
    <name type="scientific">Aegilops tauschii</name>
    <name type="common">Tausch's goatgrass</name>
    <name type="synonym">Aegilops squarrosa</name>
    <dbReference type="NCBI Taxonomy" id="37682"/>
    <lineage>
        <taxon>Eukaryota</taxon>
        <taxon>Viridiplantae</taxon>
        <taxon>Streptophyta</taxon>
        <taxon>Embryophyta</taxon>
        <taxon>Tracheophyta</taxon>
        <taxon>Spermatophyta</taxon>
        <taxon>Magnoliopsida</taxon>
        <taxon>Liliopsida</taxon>
        <taxon>Poales</taxon>
        <taxon>Poaceae</taxon>
        <taxon>BOP clade</taxon>
        <taxon>Pooideae</taxon>
        <taxon>Triticodae</taxon>
        <taxon>Triticeae</taxon>
        <taxon>Triticinae</taxon>
        <taxon>Aegilops</taxon>
    </lineage>
</organism>
<feature type="compositionally biased region" description="Low complexity" evidence="4">
    <location>
        <begin position="152"/>
        <end position="163"/>
    </location>
</feature>
<evidence type="ECO:0000256" key="4">
    <source>
        <dbReference type="SAM" id="MobiDB-lite"/>
    </source>
</evidence>
<comment type="similarity">
    <text evidence="1">Belongs to the WEB family.</text>
</comment>
<evidence type="ECO:0000313" key="5">
    <source>
        <dbReference type="EnsemblPlants" id="EMT14973"/>
    </source>
</evidence>
<dbReference type="Pfam" id="PF05701">
    <property type="entry name" value="WEMBL"/>
    <property type="match status" value="1"/>
</dbReference>
<feature type="coiled-coil region" evidence="3">
    <location>
        <begin position="359"/>
        <end position="386"/>
    </location>
</feature>
<keyword evidence="2 3" id="KW-0175">Coiled coil</keyword>
<feature type="compositionally biased region" description="Polar residues" evidence="4">
    <location>
        <begin position="98"/>
        <end position="116"/>
    </location>
</feature>
<dbReference type="PANTHER" id="PTHR32054:SF31">
    <property type="entry name" value="PROTEIN WEAK CHLOROPLAST MOVEMENT UNDER BLUE LIGHT 1"/>
    <property type="match status" value="1"/>
</dbReference>
<dbReference type="EnsemblPlants" id="EMT14973">
    <property type="protein sequence ID" value="EMT14973"/>
    <property type="gene ID" value="F775_08182"/>
</dbReference>
<dbReference type="GO" id="GO:0005829">
    <property type="term" value="C:cytosol"/>
    <property type="evidence" value="ECO:0007669"/>
    <property type="project" value="TreeGrafter"/>
</dbReference>
<evidence type="ECO:0000256" key="3">
    <source>
        <dbReference type="SAM" id="Coils"/>
    </source>
</evidence>
<feature type="region of interest" description="Disordered" evidence="4">
    <location>
        <begin position="58"/>
        <end position="182"/>
    </location>
</feature>
<protein>
    <submittedName>
        <fullName evidence="5">Uncharacterized protein</fullName>
    </submittedName>
</protein>
<accession>N1QXN0</accession>
<feature type="compositionally biased region" description="Polar residues" evidence="4">
    <location>
        <begin position="126"/>
        <end position="136"/>
    </location>
</feature>
<evidence type="ECO:0000256" key="1">
    <source>
        <dbReference type="ARBA" id="ARBA00005485"/>
    </source>
</evidence>
<reference evidence="5" key="1">
    <citation type="submission" date="2015-06" db="UniProtKB">
        <authorList>
            <consortium name="EnsemblPlants"/>
        </authorList>
    </citation>
    <scope>IDENTIFICATION</scope>
</reference>
<sequence>MAYFSGETVSNSLPFPFVWLYMPIWKPSKENILSERLILLNTVTREDLGRFSDFSATMEAPDSTHHRDASMQDGGEPATLLPENLGPPSLEIQEKSPHNLTEQQDNLKTHVGNSEPASPEMFSRSDPAQVSNTSLNDKTDGETSRNNTEKVNNISDNGSGSDSTVVTSARKSNGDNTDHRVNIATTPNKRAETETRPYKGLVDTAAPFESVKEVVSKFGGIVDWKAYRTHTLERRGATQLELEKVKQDIPQVKEGSETAEMARSLVVEELETTKRLVEELKHKLERAEVELEQSKQDSELAQLRSQEMELGIENGASVVAQTELAVAKERHQKAIEELKMVKEGLGSTQEQYTTLVSERDAAIKRAEEAASAAKESEKRVEELTLELFASRESLELAHAAHHDAEEHRLGAALAREQDCLAWERELQQAKEDLRQLDEQILSKISVQSKLDGNKGILLRLSADLAAYMASKSNEEAGAVEEHGSEEDREMIRSIKQALASARMELEGVRGNIAKTTDEANLIRAVAESLKTELDKEKASLVTLQQRESMASITHSSLEAELSRTKQEIEMAYTKEAESRAKMADIPKMLQRAAQEADDAKVAAHSAREELRKSKEEAEQAKAAATTVEVRLRAALKEIEASKASERLALVAAQALQESEEATSAEDSPRVTLPVGEYYLLSKRVHEAEELASERVAASLAQIELAKESESRSLERLLEVTRSMDQKKDALKIASQRAAMAEEGKLGAEAQLRKWRSEHKQLRKAHEAAKYATSPLSTPFAGYKEASYQENKEVLTEPISYMSDNSMGGFVSDKKLRKKKTFFPQMSTLFSRKNSPLGKSSLQCFIWDTRQLALMGSLLGVLGRVKHDLKDLFEVSDSDTEIQNYLCEMATRRYLSGWAKHTNGLYKKGKQRLATIIDDLDKIIETRILSQQEIELKNQSNEKIARLLREEEIKYYQRSKADFILKGDNNTRYFQLVANGRHREKCIFSLQQDEGRIEGHAELKSYISKYYKSLFGSLDEGNFTLNET</sequence>
<name>N1QXN0_AEGTA</name>
<dbReference type="InterPro" id="IPR008545">
    <property type="entry name" value="Web"/>
</dbReference>
<dbReference type="PANTHER" id="PTHR32054">
    <property type="entry name" value="HEAVY CHAIN, PUTATIVE, EXPRESSED-RELATED-RELATED"/>
    <property type="match status" value="1"/>
</dbReference>
<proteinExistence type="inferred from homology"/>
<dbReference type="GO" id="GO:0009903">
    <property type="term" value="P:chloroplast avoidance movement"/>
    <property type="evidence" value="ECO:0007669"/>
    <property type="project" value="TreeGrafter"/>
</dbReference>
<evidence type="ECO:0000256" key="2">
    <source>
        <dbReference type="ARBA" id="ARBA00023054"/>
    </source>
</evidence>
<feature type="coiled-coil region" evidence="3">
    <location>
        <begin position="526"/>
        <end position="630"/>
    </location>
</feature>
<dbReference type="AlphaFoldDB" id="N1QXN0"/>
<dbReference type="ExpressionAtlas" id="N1QXN0">
    <property type="expression patterns" value="baseline"/>
</dbReference>
<feature type="coiled-coil region" evidence="3">
    <location>
        <begin position="267"/>
        <end position="306"/>
    </location>
</feature>